<dbReference type="Proteomes" id="UP001519288">
    <property type="component" value="Unassembled WGS sequence"/>
</dbReference>
<reference evidence="1 2" key="1">
    <citation type="submission" date="2021-03" db="EMBL/GenBank/DDBJ databases">
        <title>Genomic Encyclopedia of Type Strains, Phase IV (KMG-IV): sequencing the most valuable type-strain genomes for metagenomic binning, comparative biology and taxonomic classification.</title>
        <authorList>
            <person name="Goeker M."/>
        </authorList>
    </citation>
    <scope>NUCLEOTIDE SEQUENCE [LARGE SCALE GENOMIC DNA]</scope>
    <source>
        <strain evidence="1 2">DSM 26806</strain>
    </source>
</reference>
<dbReference type="EMBL" id="JAGGLD010000003">
    <property type="protein sequence ID" value="MBP2001025.1"/>
    <property type="molecule type" value="Genomic_DNA"/>
</dbReference>
<gene>
    <name evidence="1" type="ORF">J2Z69_002068</name>
</gene>
<proteinExistence type="predicted"/>
<comment type="caution">
    <text evidence="1">The sequence shown here is derived from an EMBL/GenBank/DDBJ whole genome shotgun (WGS) entry which is preliminary data.</text>
</comment>
<name>A0ABS4JIS9_9BACL</name>
<accession>A0ABS4JIS9</accession>
<evidence type="ECO:0000313" key="2">
    <source>
        <dbReference type="Proteomes" id="UP001519288"/>
    </source>
</evidence>
<organism evidence="1 2">
    <name type="scientific">Paenibacillus shirakamiensis</name>
    <dbReference type="NCBI Taxonomy" id="1265935"/>
    <lineage>
        <taxon>Bacteria</taxon>
        <taxon>Bacillati</taxon>
        <taxon>Bacillota</taxon>
        <taxon>Bacilli</taxon>
        <taxon>Bacillales</taxon>
        <taxon>Paenibacillaceae</taxon>
        <taxon>Paenibacillus</taxon>
    </lineage>
</organism>
<evidence type="ECO:0008006" key="3">
    <source>
        <dbReference type="Google" id="ProtNLM"/>
    </source>
</evidence>
<dbReference type="PROSITE" id="PS51257">
    <property type="entry name" value="PROKAR_LIPOPROTEIN"/>
    <property type="match status" value="1"/>
</dbReference>
<evidence type="ECO:0000313" key="1">
    <source>
        <dbReference type="EMBL" id="MBP2001025.1"/>
    </source>
</evidence>
<protein>
    <recommendedName>
        <fullName evidence="3">DUF4358 domain-containing protein</fullName>
    </recommendedName>
</protein>
<keyword evidence="2" id="KW-1185">Reference proteome</keyword>
<sequence length="173" mass="19051">MRSKWFTYIMIVLVVGMSACSQKTRNIASHENNRYNMKSYKEGVSSSQLEGTGVNVAFLKALKSEFAAEGIPLSGETYADGVGGHISYTYLINGDNAHYIIAHAYPSEAIRIKEMAEMYSNQRGKGNIITSASNAAVLYAKGNTALVYASGSQKNSIYRDKVRSIFERLMGHE</sequence>